<dbReference type="Gene3D" id="1.25.40.20">
    <property type="entry name" value="Ankyrin repeat-containing domain"/>
    <property type="match status" value="3"/>
</dbReference>
<dbReference type="InterPro" id="IPR002110">
    <property type="entry name" value="Ankyrin_rpt"/>
</dbReference>
<dbReference type="Pfam" id="PF13637">
    <property type="entry name" value="Ank_4"/>
    <property type="match status" value="2"/>
</dbReference>
<dbReference type="RefSeq" id="XP_004366530.1">
    <property type="nucleotide sequence ID" value="XM_004366473.1"/>
</dbReference>
<dbReference type="Proteomes" id="UP000007797">
    <property type="component" value="Unassembled WGS sequence"/>
</dbReference>
<protein>
    <recommendedName>
        <fullName evidence="3">Ankyrin repeat-containing protein</fullName>
    </recommendedName>
</protein>
<dbReference type="EMBL" id="GL883018">
    <property type="protein sequence ID" value="EGG18626.1"/>
    <property type="molecule type" value="Genomic_DNA"/>
</dbReference>
<name>F4Q1C5_CACFS</name>
<evidence type="ECO:0008006" key="3">
    <source>
        <dbReference type="Google" id="ProtNLM"/>
    </source>
</evidence>
<dbReference type="PANTHER" id="PTHR46586:SF3">
    <property type="entry name" value="ANKYRIN REPEAT-CONTAINING PROTEIN"/>
    <property type="match status" value="1"/>
</dbReference>
<accession>F4Q1C5</accession>
<evidence type="ECO:0000313" key="2">
    <source>
        <dbReference type="Proteomes" id="UP000007797"/>
    </source>
</evidence>
<evidence type="ECO:0000313" key="1">
    <source>
        <dbReference type="EMBL" id="EGG18626.1"/>
    </source>
</evidence>
<sequence>MDLTFNIKCKVCGSEESTSIDEFRLHGINHCIPSIARYFGVHELDNLSYLMPTLHQQMQYQRYMEDQQQQQDILKKRKIDHNNNNNHHPLPLPTPPPLPNIVTTFNTINSQSPNTTLTSTLTSSLTSPFTLTTMTVRFKSLIGSQFIRQTIFKHVKELNNKKIDGNYKSLSGIEIIDLPRLGMISLYGMPWEFIKHYLPPLEEVLLKRRWNVISRYCSHRNATLSTLQQLLEWSPDYDPQDQYESVHQNLFYDISSQGHTDILKYLLKIYPNIKTNGNRNAITVASEWGQLSTVQLLSQMKGVKCNTDAMDKAAENGHLDVVMYLDQNRTEGCTHKAMDKAAENGHLDVVRYLEFHRTEGCSTNAMDKSAENGHYDVVLWLHHNRTGNGKCTERAMDNASKNGHFDIVQWLHHNRSEGCSEMAMNNASMNGYFDIVQWLHKYRREGCTSHAMDRTKTLKIFQFLGKHGKMCTPKQWTMHFLCNNRTEGCTQQAVINACNSGNFELVKYILANLNVECPSTAVDSAIQKNFSLDMISYLDKPCTLKGLECAIKNARLDVIQYFHKKYSKSNVLWNRDVLNMASEYGHLDIVKFLHENRTEGCTTKAMDEAACNGHIEIVKFLHFNRTEGCTTDAMDFATMNGQTVEMIKWLHFNRTEGCTSMAMCHAALGDDWDSVEFLQQHRTEGCHEDIIWDSRFHDIREYIISNKLISMESIKQGRIKQMQFKDEDSDDYYEMIDLINKYYGI</sequence>
<dbReference type="GeneID" id="14870338"/>
<proteinExistence type="predicted"/>
<dbReference type="PANTHER" id="PTHR46586">
    <property type="entry name" value="ANKYRIN REPEAT-CONTAINING PROTEIN"/>
    <property type="match status" value="1"/>
</dbReference>
<dbReference type="SUPFAM" id="SSF48403">
    <property type="entry name" value="Ankyrin repeat"/>
    <property type="match status" value="2"/>
</dbReference>
<keyword evidence="2" id="KW-1185">Reference proteome</keyword>
<dbReference type="OrthoDB" id="194358at2759"/>
<dbReference type="AlphaFoldDB" id="F4Q1C5"/>
<organism evidence="1 2">
    <name type="scientific">Cavenderia fasciculata</name>
    <name type="common">Slime mold</name>
    <name type="synonym">Dictyostelium fasciculatum</name>
    <dbReference type="NCBI Taxonomy" id="261658"/>
    <lineage>
        <taxon>Eukaryota</taxon>
        <taxon>Amoebozoa</taxon>
        <taxon>Evosea</taxon>
        <taxon>Eumycetozoa</taxon>
        <taxon>Dictyostelia</taxon>
        <taxon>Acytosteliales</taxon>
        <taxon>Cavenderiaceae</taxon>
        <taxon>Cavenderia</taxon>
    </lineage>
</organism>
<dbReference type="InterPro" id="IPR052050">
    <property type="entry name" value="SecEffector_AnkRepeat"/>
</dbReference>
<dbReference type="Pfam" id="PF12796">
    <property type="entry name" value="Ank_2"/>
    <property type="match status" value="1"/>
</dbReference>
<gene>
    <name evidence="1" type="ORF">DFA_04121</name>
</gene>
<reference evidence="2" key="1">
    <citation type="journal article" date="2011" name="Genome Res.">
        <title>Phylogeny-wide analysis of social amoeba genomes highlights ancient origins for complex intercellular communication.</title>
        <authorList>
            <person name="Heidel A.J."/>
            <person name="Lawal H.M."/>
            <person name="Felder M."/>
            <person name="Schilde C."/>
            <person name="Helps N.R."/>
            <person name="Tunggal B."/>
            <person name="Rivero F."/>
            <person name="John U."/>
            <person name="Schleicher M."/>
            <person name="Eichinger L."/>
            <person name="Platzer M."/>
            <person name="Noegel A.A."/>
            <person name="Schaap P."/>
            <person name="Gloeckner G."/>
        </authorList>
    </citation>
    <scope>NUCLEOTIDE SEQUENCE [LARGE SCALE GENOMIC DNA]</scope>
    <source>
        <strain evidence="2">SH3</strain>
    </source>
</reference>
<dbReference type="InterPro" id="IPR036770">
    <property type="entry name" value="Ankyrin_rpt-contain_sf"/>
</dbReference>
<dbReference type="KEGG" id="dfa:DFA_04121"/>
<dbReference type="STRING" id="1054147.F4Q1C5"/>